<evidence type="ECO:0000259" key="3">
    <source>
        <dbReference type="SMART" id="SM00822"/>
    </source>
</evidence>
<feature type="domain" description="Ketoreductase" evidence="3">
    <location>
        <begin position="1"/>
        <end position="179"/>
    </location>
</feature>
<dbReference type="Proteomes" id="UP000622580">
    <property type="component" value="Unassembled WGS sequence"/>
</dbReference>
<keyword evidence="5" id="KW-1185">Reference proteome</keyword>
<comment type="caution">
    <text evidence="4">The sequence shown here is derived from an EMBL/GenBank/DDBJ whole genome shotgun (WGS) entry which is preliminary data.</text>
</comment>
<name>A0A941D008_9CAUL</name>
<evidence type="ECO:0000256" key="1">
    <source>
        <dbReference type="ARBA" id="ARBA00006484"/>
    </source>
</evidence>
<dbReference type="Gene3D" id="3.40.50.720">
    <property type="entry name" value="NAD(P)-binding Rossmann-like Domain"/>
    <property type="match status" value="1"/>
</dbReference>
<dbReference type="EMBL" id="JAGSGD010000001">
    <property type="protein sequence ID" value="MBR7618311.1"/>
    <property type="molecule type" value="Genomic_DNA"/>
</dbReference>
<dbReference type="InterPro" id="IPR057326">
    <property type="entry name" value="KR_dom"/>
</dbReference>
<organism evidence="4 5">
    <name type="scientific">Phenylobacterium glaciei</name>
    <dbReference type="NCBI Taxonomy" id="2803784"/>
    <lineage>
        <taxon>Bacteria</taxon>
        <taxon>Pseudomonadati</taxon>
        <taxon>Pseudomonadota</taxon>
        <taxon>Alphaproteobacteria</taxon>
        <taxon>Caulobacterales</taxon>
        <taxon>Caulobacteraceae</taxon>
        <taxon>Phenylobacterium</taxon>
    </lineage>
</organism>
<dbReference type="AlphaFoldDB" id="A0A941D008"/>
<evidence type="ECO:0000313" key="4">
    <source>
        <dbReference type="EMBL" id="MBR7618311.1"/>
    </source>
</evidence>
<proteinExistence type="inferred from homology"/>
<dbReference type="SUPFAM" id="SSF51735">
    <property type="entry name" value="NAD(P)-binding Rossmann-fold domains"/>
    <property type="match status" value="1"/>
</dbReference>
<keyword evidence="2" id="KW-0560">Oxidoreductase</keyword>
<reference evidence="4" key="1">
    <citation type="submission" date="2021-04" db="EMBL/GenBank/DDBJ databases">
        <title>Draft genome assembly of strain Phenylobacterium sp. 20VBR1 using MiniION and Illumina platforms.</title>
        <authorList>
            <person name="Thomas F.A."/>
            <person name="Krishnan K.P."/>
            <person name="Sinha R.K."/>
        </authorList>
    </citation>
    <scope>NUCLEOTIDE SEQUENCE</scope>
    <source>
        <strain evidence="4">20VBR1</strain>
    </source>
</reference>
<dbReference type="PANTHER" id="PTHR43669">
    <property type="entry name" value="5-KETO-D-GLUCONATE 5-REDUCTASE"/>
    <property type="match status" value="1"/>
</dbReference>
<evidence type="ECO:0000256" key="2">
    <source>
        <dbReference type="ARBA" id="ARBA00023002"/>
    </source>
</evidence>
<dbReference type="InterPro" id="IPR036291">
    <property type="entry name" value="NAD(P)-bd_dom_sf"/>
</dbReference>
<dbReference type="PANTHER" id="PTHR43669:SF3">
    <property type="entry name" value="ALCOHOL DEHYDROGENASE, PUTATIVE (AFU_ORTHOLOGUE AFUA_3G03445)-RELATED"/>
    <property type="match status" value="1"/>
</dbReference>
<dbReference type="PRINTS" id="PR00081">
    <property type="entry name" value="GDHRDH"/>
</dbReference>
<dbReference type="RefSeq" id="WP_215338196.1">
    <property type="nucleotide sequence ID" value="NZ_JAGSGD010000001.1"/>
</dbReference>
<dbReference type="GO" id="GO:0016491">
    <property type="term" value="F:oxidoreductase activity"/>
    <property type="evidence" value="ECO:0007669"/>
    <property type="project" value="UniProtKB-KW"/>
</dbReference>
<dbReference type="Pfam" id="PF13561">
    <property type="entry name" value="adh_short_C2"/>
    <property type="match status" value="1"/>
</dbReference>
<comment type="similarity">
    <text evidence="1">Belongs to the short-chain dehydrogenases/reductases (SDR) family.</text>
</comment>
<dbReference type="InterPro" id="IPR002347">
    <property type="entry name" value="SDR_fam"/>
</dbReference>
<evidence type="ECO:0000313" key="5">
    <source>
        <dbReference type="Proteomes" id="UP000622580"/>
    </source>
</evidence>
<protein>
    <submittedName>
        <fullName evidence="4">SDR family oxidoreductase</fullName>
    </submittedName>
</protein>
<accession>A0A941D008</accession>
<dbReference type="SMART" id="SM00822">
    <property type="entry name" value="PKS_KR"/>
    <property type="match status" value="1"/>
</dbReference>
<sequence length="248" mass="25403">MTVLITGGTKGIGLAIARRLAPVHGRVVLAYHSDEAAADVARAEILALGAAVETVRCEVGTPEGAAALMAEIERHGHGLSHIVHSAAMIYPTTLLGADLVKFRQAVETNGLSLLYLVHAAQALLGRGSSVVFITSMGSRIPSPNYGALGVGKALAEAIVRYLVAELAPRGIRINGVAPGLVHTTSVAAMLGSEDAAQAAVDRAARTNPSGRESRDSDYAALVEFLLGPEAEFIQGQVIAATGGTGVIG</sequence>
<gene>
    <name evidence="4" type="ORF">JKL49_02825</name>
</gene>